<dbReference type="PROSITE" id="PS51272">
    <property type="entry name" value="SLH"/>
    <property type="match status" value="2"/>
</dbReference>
<dbReference type="AlphaFoldDB" id="A0A9X7P641"/>
<keyword evidence="4" id="KW-0326">Glycosidase</keyword>
<organism evidence="4 5">
    <name type="scientific">Neomoorella stamsii</name>
    <dbReference type="NCBI Taxonomy" id="1266720"/>
    <lineage>
        <taxon>Bacteria</taxon>
        <taxon>Bacillati</taxon>
        <taxon>Bacillota</taxon>
        <taxon>Clostridia</taxon>
        <taxon>Neomoorellales</taxon>
        <taxon>Neomoorellaceae</taxon>
        <taxon>Neomoorella</taxon>
    </lineage>
</organism>
<evidence type="ECO:0000256" key="2">
    <source>
        <dbReference type="SAM" id="SignalP"/>
    </source>
</evidence>
<keyword evidence="2" id="KW-0732">Signal</keyword>
<comment type="caution">
    <text evidence="4">The sequence shown here is derived from an EMBL/GenBank/DDBJ whole genome shotgun (WGS) entry which is preliminary data.</text>
</comment>
<feature type="domain" description="SLH" evidence="3">
    <location>
        <begin position="70"/>
        <end position="133"/>
    </location>
</feature>
<proteinExistence type="predicted"/>
<sequence length="847" mass="90862">MSGYRYFVAVLCLLMLAGSFIPVAAAQGLTNPGFAGTGLPGGMLSSPVASQQELVTGQTFWGLPYPEERLAAVRFTDTRGHWSFLPVLRLAAQGIIHGRDGGLFAPDAPVTREEALSLLARAAGWEGTTTSPAGGSSNSPLALAAARGLLTDQEKAFTAADWQLPARRQEVAAWVGRALGLTPIAGGLYPYLAGFTDGNEVDSQLAPWVEAVLQRGLMTGVAAGTFAPQRAMTRAEMAALLDRVDNDLAGRRGARRVEGQVMERTDTWLGNRELLITLRVATFAGPIINLEIKKDAGGNTLADFLLYKDGRLTLGQELTGGEAVRLILQGENVLLAESTAGQQYLNGMVLAAGDKELLLVDDQGRQYRYGLSPHLAAGSGGDSGGPPLPGQVVNLAVQDGTVTRIVPLDGTGTPAYSPGDTRVVTGYLRASGTDAIVIVSAAGNEETVKITAATAITRSGRAIMPGDLKTGDPVKVQVDAAGQALEIQVGNSTGRLGRILKGKLDQVNFYDNKLVLRDTREFYYGTWLPGDPLRAVNLTREAATSLAGASRDLLAPYGPYAGEVIVVLAGGPQGEVGVKAIKLDNSTRLYEGYLDFLSLGGREILLAGVRDPVTFNQESIIIKNGRQVEATDLEPGDYLFTVVEPVLGGRRAVMVFTEDILPSSWQLYRGRIESVAKESFRLEDVEALGGEADRPYDWQETDDYTMEFQLAWEPVIMGRNGPLSRDEFTTGRFTGEYNGYQVYTLVRGEEAQGLLLLPPSTIGPTMTSLGRLQEIDQDSGHLTIAAVRDWSPGYRNWQNRNYSLEVEAGKALVMKGRAMAALEDLAPGDNVYLIHDQKQALMVVVMD</sequence>
<dbReference type="EC" id="3.2.1.8" evidence="4"/>
<keyword evidence="5" id="KW-1185">Reference proteome</keyword>
<reference evidence="4 5" key="1">
    <citation type="submission" date="2018-03" db="EMBL/GenBank/DDBJ databases">
        <title>Genome sequence of Moorella stamsii DSM 26217.</title>
        <authorList>
            <person name="Poehlein A."/>
            <person name="Daniel R."/>
        </authorList>
    </citation>
    <scope>NUCLEOTIDE SEQUENCE [LARGE SCALE GENOMIC DNA]</scope>
    <source>
        <strain evidence="5">DSM 26217</strain>
    </source>
</reference>
<dbReference type="RefSeq" id="WP_054937792.1">
    <property type="nucleotide sequence ID" value="NZ_PVXL01000046.1"/>
</dbReference>
<dbReference type="EMBL" id="PVXL01000046">
    <property type="protein sequence ID" value="PRR72327.1"/>
    <property type="molecule type" value="Genomic_DNA"/>
</dbReference>
<feature type="domain" description="SLH" evidence="3">
    <location>
        <begin position="192"/>
        <end position="255"/>
    </location>
</feature>
<evidence type="ECO:0000259" key="3">
    <source>
        <dbReference type="PROSITE" id="PS51272"/>
    </source>
</evidence>
<evidence type="ECO:0000313" key="4">
    <source>
        <dbReference type="EMBL" id="PRR72327.1"/>
    </source>
</evidence>
<evidence type="ECO:0000256" key="1">
    <source>
        <dbReference type="ARBA" id="ARBA00022737"/>
    </source>
</evidence>
<gene>
    <name evidence="4" type="primary">xynA1_2</name>
    <name evidence="4" type="ORF">MOST_20380</name>
</gene>
<dbReference type="Pfam" id="PF00395">
    <property type="entry name" value="SLH"/>
    <property type="match status" value="2"/>
</dbReference>
<keyword evidence="1" id="KW-0677">Repeat</keyword>
<evidence type="ECO:0000313" key="5">
    <source>
        <dbReference type="Proteomes" id="UP000239430"/>
    </source>
</evidence>
<dbReference type="InterPro" id="IPR001119">
    <property type="entry name" value="SLH_dom"/>
</dbReference>
<accession>A0A9X7P641</accession>
<protein>
    <submittedName>
        <fullName evidence="4">Endo-1,4-beta-xylanase A</fullName>
        <ecNumber evidence="4">3.2.1.8</ecNumber>
    </submittedName>
</protein>
<feature type="chain" id="PRO_5040830564" evidence="2">
    <location>
        <begin position="26"/>
        <end position="847"/>
    </location>
</feature>
<keyword evidence="4" id="KW-0378">Hydrolase</keyword>
<dbReference type="Proteomes" id="UP000239430">
    <property type="component" value="Unassembled WGS sequence"/>
</dbReference>
<dbReference type="GO" id="GO:0031176">
    <property type="term" value="F:endo-1,4-beta-xylanase activity"/>
    <property type="evidence" value="ECO:0007669"/>
    <property type="project" value="UniProtKB-EC"/>
</dbReference>
<name>A0A9X7P641_9FIRM</name>
<feature type="signal peptide" evidence="2">
    <location>
        <begin position="1"/>
        <end position="25"/>
    </location>
</feature>